<evidence type="ECO:0000313" key="3">
    <source>
        <dbReference type="Proteomes" id="UP000199518"/>
    </source>
</evidence>
<name>A0A1I3MVN6_9PLAN</name>
<keyword evidence="1" id="KW-0812">Transmembrane</keyword>
<dbReference type="Proteomes" id="UP000199518">
    <property type="component" value="Unassembled WGS sequence"/>
</dbReference>
<sequence>MLWPLVLPVKITFSLLAVLVTLLTVFRPVRKWNRGKTFVVALLSAGLLLVPSCIGIMGIVDGLRFGTFQYASFSDVNDFRVERYLPTKASDITLNKSSMGHLAKYSISESDLKDYVDQLWKNWGEHSAISRDDLQKQRSETPSALEAIRSNFELAFRRLRWPAPASLIELHSPVEPDGGGAVYFYDPMTQTGYHKAGYW</sequence>
<proteinExistence type="predicted"/>
<dbReference type="AlphaFoldDB" id="A0A1I3MVN6"/>
<organism evidence="2 3">
    <name type="scientific">Planctomicrobium piriforme</name>
    <dbReference type="NCBI Taxonomy" id="1576369"/>
    <lineage>
        <taxon>Bacteria</taxon>
        <taxon>Pseudomonadati</taxon>
        <taxon>Planctomycetota</taxon>
        <taxon>Planctomycetia</taxon>
        <taxon>Planctomycetales</taxon>
        <taxon>Planctomycetaceae</taxon>
        <taxon>Planctomicrobium</taxon>
    </lineage>
</organism>
<feature type="transmembrane region" description="Helical" evidence="1">
    <location>
        <begin position="38"/>
        <end position="60"/>
    </location>
</feature>
<keyword evidence="1" id="KW-1133">Transmembrane helix</keyword>
<reference evidence="3" key="1">
    <citation type="submission" date="2016-10" db="EMBL/GenBank/DDBJ databases">
        <authorList>
            <person name="Varghese N."/>
            <person name="Submissions S."/>
        </authorList>
    </citation>
    <scope>NUCLEOTIDE SEQUENCE [LARGE SCALE GENOMIC DNA]</scope>
    <source>
        <strain evidence="3">DSM 26348</strain>
    </source>
</reference>
<feature type="transmembrane region" description="Helical" evidence="1">
    <location>
        <begin position="6"/>
        <end position="26"/>
    </location>
</feature>
<evidence type="ECO:0000256" key="1">
    <source>
        <dbReference type="SAM" id="Phobius"/>
    </source>
</evidence>
<keyword evidence="3" id="KW-1185">Reference proteome</keyword>
<gene>
    <name evidence="2" type="ORF">SAMN05421753_114127</name>
</gene>
<dbReference type="RefSeq" id="WP_092053053.1">
    <property type="nucleotide sequence ID" value="NZ_FOQD01000014.1"/>
</dbReference>
<dbReference type="EMBL" id="FOQD01000014">
    <property type="protein sequence ID" value="SFJ01174.1"/>
    <property type="molecule type" value="Genomic_DNA"/>
</dbReference>
<accession>A0A1I3MVN6</accession>
<keyword evidence="1" id="KW-0472">Membrane</keyword>
<protein>
    <submittedName>
        <fullName evidence="2">Uncharacterized protein</fullName>
    </submittedName>
</protein>
<dbReference type="OrthoDB" id="284566at2"/>
<dbReference type="STRING" id="1576369.SAMN05421753_114127"/>
<evidence type="ECO:0000313" key="2">
    <source>
        <dbReference type="EMBL" id="SFJ01174.1"/>
    </source>
</evidence>